<evidence type="ECO:0000256" key="1">
    <source>
        <dbReference type="SAM" id="MobiDB-lite"/>
    </source>
</evidence>
<gene>
    <name evidence="3" type="ORF">MYCFIDRAFT_172747</name>
</gene>
<dbReference type="RefSeq" id="XP_007924126.1">
    <property type="nucleotide sequence ID" value="XM_007925935.1"/>
</dbReference>
<feature type="signal peptide" evidence="2">
    <location>
        <begin position="1"/>
        <end position="16"/>
    </location>
</feature>
<dbReference type="OrthoDB" id="3650270at2759"/>
<sequence length="585" mass="61062">MKACFAALIAAVGVAAGGGDGGANEDGRYSTWVESSAQYEYSTKVWQKPYTTTAIWSHPAETSVYTSTSISIVDSIESITVPVPYTTTLPAVVSTSISIDTSPTTEVITSTSYIYSTYTSLVTVTEVTMSATTKTELSRITLPTTVVDTSVQSIIVDNTVLHYTTIVDQETIINTITFPAPPPVTVPIPTTIPTTITATPTSALCPLGGPSTANSLGCGGRGCTVEFQQEALVHWSEYPDSEPLVTVLSFVDESASATCITTKCNTEVFNQHYRQTATNCAYPPCPTNTIDCNCNIVVGPIVLPGGSTTSVTQIGPSGWNLILGTVPTGRNIGFCLPDGGSCVTATSATLSTPLVYTGEVSSTVYNNASAPQSTAWYLPELGEYFPPDSPFGACTTALLRDNDVVAKHHKRQIAASNKLVWSAVPSNARTKRLNVTQEAVTERTTPASTSASTTPTSQPSTPVTTPSSSTSPSTEPTSTASAATSGETSSSIPIGTSTESPSSHSSHSGTVYITETVYYSMILSPGQQSVLDAYAASEEGLSTASAESSPSATSSSPQQQTDNAATSPQEPGYWLTLALMLFGLL</sequence>
<accession>M3BD48</accession>
<organism evidence="3 4">
    <name type="scientific">Pseudocercospora fijiensis (strain CIRAD86)</name>
    <name type="common">Black leaf streak disease fungus</name>
    <name type="synonym">Mycosphaerella fijiensis</name>
    <dbReference type="NCBI Taxonomy" id="383855"/>
    <lineage>
        <taxon>Eukaryota</taxon>
        <taxon>Fungi</taxon>
        <taxon>Dikarya</taxon>
        <taxon>Ascomycota</taxon>
        <taxon>Pezizomycotina</taxon>
        <taxon>Dothideomycetes</taxon>
        <taxon>Dothideomycetidae</taxon>
        <taxon>Mycosphaerellales</taxon>
        <taxon>Mycosphaerellaceae</taxon>
        <taxon>Pseudocercospora</taxon>
    </lineage>
</organism>
<evidence type="ECO:0000313" key="3">
    <source>
        <dbReference type="EMBL" id="EME87078.1"/>
    </source>
</evidence>
<feature type="region of interest" description="Disordered" evidence="1">
    <location>
        <begin position="432"/>
        <end position="508"/>
    </location>
</feature>
<dbReference type="AlphaFoldDB" id="M3BD48"/>
<dbReference type="HOGENOM" id="CLU_466240_0_0_1"/>
<keyword evidence="2" id="KW-0732">Signal</keyword>
<proteinExistence type="predicted"/>
<protein>
    <submittedName>
        <fullName evidence="3">Uncharacterized protein</fullName>
    </submittedName>
</protein>
<name>M3BD48_PSEFD</name>
<feature type="compositionally biased region" description="Low complexity" evidence="1">
    <location>
        <begin position="442"/>
        <end position="508"/>
    </location>
</feature>
<feature type="region of interest" description="Disordered" evidence="1">
    <location>
        <begin position="541"/>
        <end position="569"/>
    </location>
</feature>
<dbReference type="EMBL" id="KB446556">
    <property type="protein sequence ID" value="EME87078.1"/>
    <property type="molecule type" value="Genomic_DNA"/>
</dbReference>
<feature type="compositionally biased region" description="Low complexity" evidence="1">
    <location>
        <begin position="542"/>
        <end position="561"/>
    </location>
</feature>
<feature type="chain" id="PRO_5004031875" evidence="2">
    <location>
        <begin position="17"/>
        <end position="585"/>
    </location>
</feature>
<reference evidence="3 4" key="1">
    <citation type="journal article" date="2012" name="PLoS Pathog.">
        <title>Diverse lifestyles and strategies of plant pathogenesis encoded in the genomes of eighteen Dothideomycetes fungi.</title>
        <authorList>
            <person name="Ohm R.A."/>
            <person name="Feau N."/>
            <person name="Henrissat B."/>
            <person name="Schoch C.L."/>
            <person name="Horwitz B.A."/>
            <person name="Barry K.W."/>
            <person name="Condon B.J."/>
            <person name="Copeland A.C."/>
            <person name="Dhillon B."/>
            <person name="Glaser F."/>
            <person name="Hesse C.N."/>
            <person name="Kosti I."/>
            <person name="LaButti K."/>
            <person name="Lindquist E.A."/>
            <person name="Lucas S."/>
            <person name="Salamov A.A."/>
            <person name="Bradshaw R.E."/>
            <person name="Ciuffetti L."/>
            <person name="Hamelin R.C."/>
            <person name="Kema G.H.J."/>
            <person name="Lawrence C."/>
            <person name="Scott J.A."/>
            <person name="Spatafora J.W."/>
            <person name="Turgeon B.G."/>
            <person name="de Wit P.J.G.M."/>
            <person name="Zhong S."/>
            <person name="Goodwin S.B."/>
            <person name="Grigoriev I.V."/>
        </authorList>
    </citation>
    <scope>NUCLEOTIDE SEQUENCE [LARGE SCALE GENOMIC DNA]</scope>
    <source>
        <strain evidence="3 4">CIRAD86</strain>
    </source>
</reference>
<keyword evidence="4" id="KW-1185">Reference proteome</keyword>
<evidence type="ECO:0000256" key="2">
    <source>
        <dbReference type="SAM" id="SignalP"/>
    </source>
</evidence>
<dbReference type="KEGG" id="pfj:MYCFIDRAFT_172747"/>
<evidence type="ECO:0000313" key="4">
    <source>
        <dbReference type="Proteomes" id="UP000016932"/>
    </source>
</evidence>
<dbReference type="STRING" id="383855.M3BD48"/>
<dbReference type="VEuPathDB" id="FungiDB:MYCFIDRAFT_172747"/>
<dbReference type="eggNOG" id="ENOG502RGG7">
    <property type="taxonomic scope" value="Eukaryota"/>
</dbReference>
<dbReference type="GeneID" id="19332852"/>
<dbReference type="Proteomes" id="UP000016932">
    <property type="component" value="Unassembled WGS sequence"/>
</dbReference>